<keyword evidence="2" id="KW-0812">Transmembrane</keyword>
<dbReference type="Proteomes" id="UP000271974">
    <property type="component" value="Unassembled WGS sequence"/>
</dbReference>
<keyword evidence="2" id="KW-1133">Transmembrane helix</keyword>
<evidence type="ECO:0008006" key="5">
    <source>
        <dbReference type="Google" id="ProtNLM"/>
    </source>
</evidence>
<organism evidence="3 4">
    <name type="scientific">Elysia chlorotica</name>
    <name type="common">Eastern emerald elysia</name>
    <name type="synonym">Sea slug</name>
    <dbReference type="NCBI Taxonomy" id="188477"/>
    <lineage>
        <taxon>Eukaryota</taxon>
        <taxon>Metazoa</taxon>
        <taxon>Spiralia</taxon>
        <taxon>Lophotrochozoa</taxon>
        <taxon>Mollusca</taxon>
        <taxon>Gastropoda</taxon>
        <taxon>Heterobranchia</taxon>
        <taxon>Euthyneura</taxon>
        <taxon>Panpulmonata</taxon>
        <taxon>Sacoglossa</taxon>
        <taxon>Placobranchoidea</taxon>
        <taxon>Plakobranchidae</taxon>
        <taxon>Elysia</taxon>
    </lineage>
</organism>
<reference evidence="3 4" key="1">
    <citation type="submission" date="2019-01" db="EMBL/GenBank/DDBJ databases">
        <title>A draft genome assembly of the solar-powered sea slug Elysia chlorotica.</title>
        <authorList>
            <person name="Cai H."/>
            <person name="Li Q."/>
            <person name="Fang X."/>
            <person name="Li J."/>
            <person name="Curtis N.E."/>
            <person name="Altenburger A."/>
            <person name="Shibata T."/>
            <person name="Feng M."/>
            <person name="Maeda T."/>
            <person name="Schwartz J.A."/>
            <person name="Shigenobu S."/>
            <person name="Lundholm N."/>
            <person name="Nishiyama T."/>
            <person name="Yang H."/>
            <person name="Hasebe M."/>
            <person name="Li S."/>
            <person name="Pierce S.K."/>
            <person name="Wang J."/>
        </authorList>
    </citation>
    <scope>NUCLEOTIDE SEQUENCE [LARGE SCALE GENOMIC DNA]</scope>
    <source>
        <strain evidence="3">EC2010</strain>
        <tissue evidence="3">Whole organism of an adult</tissue>
    </source>
</reference>
<evidence type="ECO:0000313" key="4">
    <source>
        <dbReference type="Proteomes" id="UP000271974"/>
    </source>
</evidence>
<keyword evidence="4" id="KW-1185">Reference proteome</keyword>
<name>A0A433UAG9_ELYCH</name>
<dbReference type="AlphaFoldDB" id="A0A433UAG9"/>
<dbReference type="STRING" id="188477.A0A433UAG9"/>
<evidence type="ECO:0000313" key="3">
    <source>
        <dbReference type="EMBL" id="RUS90803.1"/>
    </source>
</evidence>
<keyword evidence="2" id="KW-0472">Membrane</keyword>
<gene>
    <name evidence="3" type="ORF">EGW08_001422</name>
</gene>
<evidence type="ECO:0000256" key="1">
    <source>
        <dbReference type="SAM" id="MobiDB-lite"/>
    </source>
</evidence>
<comment type="caution">
    <text evidence="3">The sequence shown here is derived from an EMBL/GenBank/DDBJ whole genome shotgun (WGS) entry which is preliminary data.</text>
</comment>
<proteinExistence type="predicted"/>
<sequence>MGNTLSENDDDGKMDNGVDVEEDISDEDDSGGEFAVYFFFFIFVFLLISRIETNKQTYARSEAEKEQFADISPNDGSIYKLAKQMDRKNQDVVGEKCVRNDAGELSLNDEDKMKAWVEHYARLLNVEFEWPSDLLPDLAPVEGPPPPITVDHIRKALSKMKCGKAAGPSGIIAEMLKAAGEEGLEMLRQLAEVVFINGEIPKDWEESYILNLYKGKGDALDRGNYRGLKLTDQVKHEVL</sequence>
<dbReference type="EMBL" id="RQTK01000024">
    <property type="protein sequence ID" value="RUS90803.1"/>
    <property type="molecule type" value="Genomic_DNA"/>
</dbReference>
<feature type="transmembrane region" description="Helical" evidence="2">
    <location>
        <begin position="34"/>
        <end position="51"/>
    </location>
</feature>
<feature type="region of interest" description="Disordered" evidence="1">
    <location>
        <begin position="1"/>
        <end position="26"/>
    </location>
</feature>
<feature type="compositionally biased region" description="Acidic residues" evidence="1">
    <location>
        <begin position="17"/>
        <end position="26"/>
    </location>
</feature>
<evidence type="ECO:0000256" key="2">
    <source>
        <dbReference type="SAM" id="Phobius"/>
    </source>
</evidence>
<protein>
    <recommendedName>
        <fullName evidence="5">Reverse transcriptase domain-containing protein</fullName>
    </recommendedName>
</protein>
<dbReference type="OrthoDB" id="6146970at2759"/>
<accession>A0A433UAG9</accession>